<evidence type="ECO:0000313" key="8">
    <source>
        <dbReference type="Proteomes" id="UP001233164"/>
    </source>
</evidence>
<dbReference type="PANTHER" id="PTHR43605">
    <property type="entry name" value="ACYL-COENZYME A SYNTHETASE"/>
    <property type="match status" value="1"/>
</dbReference>
<feature type="region of interest" description="Disordered" evidence="5">
    <location>
        <begin position="214"/>
        <end position="233"/>
    </location>
</feature>
<gene>
    <name evidence="7" type="ORF">QT969_25815</name>
</gene>
<proteinExistence type="inferred from homology"/>
<dbReference type="Pfam" id="PF00501">
    <property type="entry name" value="AMP-binding"/>
    <property type="match status" value="1"/>
</dbReference>
<sequence>MTCKQDSTLAPVGAEDPSPATCRIPSSFNLGVACLDDQDCRATALTVVHIHGGTVDFTFGQVRRCADRLAASLVERGVGRGDVVATVDLPSVTTALVHMAALRVGAIGLPIPEMPESETLRFYLTDSAARLVLTSGEHAPRVCAAVSGSRATVVVPDPAAVTIGYGPSAPAYRGGIDFHPVRTSSADPAILVYGTDRSGRTTVTRYDHRVVLERSRRSRTESGGRSAVPPRSLDDRRKTMAFMEIIVSRWFRGLPVVATEGMVSDRPRSQRIQ</sequence>
<dbReference type="RefSeq" id="WP_289382599.1">
    <property type="nucleotide sequence ID" value="NZ_JAUBOF010000229.1"/>
</dbReference>
<evidence type="ECO:0000256" key="1">
    <source>
        <dbReference type="ARBA" id="ARBA00006432"/>
    </source>
</evidence>
<dbReference type="EMBL" id="JAUBOF010000229">
    <property type="protein sequence ID" value="MDM7491700.1"/>
    <property type="molecule type" value="Genomic_DNA"/>
</dbReference>
<dbReference type="InterPro" id="IPR051087">
    <property type="entry name" value="Mitochondrial_ACSM"/>
</dbReference>
<keyword evidence="3" id="KW-0547">Nucleotide-binding</keyword>
<evidence type="ECO:0000256" key="3">
    <source>
        <dbReference type="ARBA" id="ARBA00022741"/>
    </source>
</evidence>
<evidence type="ECO:0000256" key="4">
    <source>
        <dbReference type="ARBA" id="ARBA00022840"/>
    </source>
</evidence>
<reference evidence="7 8" key="1">
    <citation type="submission" date="2023-06" db="EMBL/GenBank/DDBJ databases">
        <title>Rhodococcus indonesiensis sp. nov a new member of the Rhodococcus ruber lineage isolated from a sediment of neutral hot spring.</title>
        <authorList>
            <person name="Kusuma A.B."/>
            <person name="Fenylestari G."/>
            <person name="Ammar F."/>
            <person name="Nouioui I."/>
            <person name="Goodfellow M."/>
        </authorList>
    </citation>
    <scope>NUCLEOTIDE SEQUENCE [LARGE SCALE GENOMIC DNA]</scope>
    <source>
        <strain evidence="7 8">CSLK01-03</strain>
    </source>
</reference>
<evidence type="ECO:0000313" key="7">
    <source>
        <dbReference type="EMBL" id="MDM7491700.1"/>
    </source>
</evidence>
<evidence type="ECO:0000256" key="2">
    <source>
        <dbReference type="ARBA" id="ARBA00022598"/>
    </source>
</evidence>
<protein>
    <submittedName>
        <fullName evidence="7">AMP-binding protein</fullName>
    </submittedName>
</protein>
<keyword evidence="8" id="KW-1185">Reference proteome</keyword>
<keyword evidence="2" id="KW-0436">Ligase</keyword>
<feature type="domain" description="AMP-dependent synthetase/ligase" evidence="6">
    <location>
        <begin position="42"/>
        <end position="193"/>
    </location>
</feature>
<dbReference type="Gene3D" id="3.40.50.980">
    <property type="match status" value="1"/>
</dbReference>
<dbReference type="Proteomes" id="UP001233164">
    <property type="component" value="Unassembled WGS sequence"/>
</dbReference>
<comment type="caution">
    <text evidence="7">The sequence shown here is derived from an EMBL/GenBank/DDBJ whole genome shotgun (WGS) entry which is preliminary data.</text>
</comment>
<comment type="similarity">
    <text evidence="1">Belongs to the ATP-dependent AMP-binding enzyme family.</text>
</comment>
<organism evidence="7 8">
    <name type="scientific">Rhodococcus indonesiensis</name>
    <dbReference type="NCBI Taxonomy" id="3055869"/>
    <lineage>
        <taxon>Bacteria</taxon>
        <taxon>Bacillati</taxon>
        <taxon>Actinomycetota</taxon>
        <taxon>Actinomycetes</taxon>
        <taxon>Mycobacteriales</taxon>
        <taxon>Nocardiaceae</taxon>
        <taxon>Rhodococcus</taxon>
    </lineage>
</organism>
<evidence type="ECO:0000256" key="5">
    <source>
        <dbReference type="SAM" id="MobiDB-lite"/>
    </source>
</evidence>
<dbReference type="InterPro" id="IPR000873">
    <property type="entry name" value="AMP-dep_synth/lig_dom"/>
</dbReference>
<dbReference type="PROSITE" id="PS51257">
    <property type="entry name" value="PROKAR_LIPOPROTEIN"/>
    <property type="match status" value="1"/>
</dbReference>
<dbReference type="SUPFAM" id="SSF56801">
    <property type="entry name" value="Acetyl-CoA synthetase-like"/>
    <property type="match status" value="1"/>
</dbReference>
<accession>A0ABT7RVL9</accession>
<name>A0ABT7RVL9_9NOCA</name>
<dbReference type="PANTHER" id="PTHR43605:SF10">
    <property type="entry name" value="ACYL-COA SYNTHETASE MEDIUM CHAIN FAMILY MEMBER 3"/>
    <property type="match status" value="1"/>
</dbReference>
<keyword evidence="4" id="KW-0067">ATP-binding</keyword>
<evidence type="ECO:0000259" key="6">
    <source>
        <dbReference type="Pfam" id="PF00501"/>
    </source>
</evidence>